<feature type="transmembrane region" description="Helical" evidence="1">
    <location>
        <begin position="81"/>
        <end position="100"/>
    </location>
</feature>
<proteinExistence type="predicted"/>
<name>A0A6C0EA67_9ZZZZ</name>
<protein>
    <submittedName>
        <fullName evidence="2">Uncharacterized protein</fullName>
    </submittedName>
</protein>
<keyword evidence="1" id="KW-0812">Transmembrane</keyword>
<sequence length="143" mass="16009">MDPTTLTLFSIFVFFPWAVAICYALYSYFSTVTFTTPTVPRPTSDAANLFAFLMMLAIMITAFTIIIPLENVVAEAANVNNLVLWLCIFTMLWFIVLALYKSDDNALIWLNTHIMFLVALPLTIAATAMNAVTIQNTRNKLAL</sequence>
<accession>A0A6C0EA67</accession>
<evidence type="ECO:0000256" key="1">
    <source>
        <dbReference type="SAM" id="Phobius"/>
    </source>
</evidence>
<keyword evidence="1" id="KW-0472">Membrane</keyword>
<evidence type="ECO:0000313" key="2">
    <source>
        <dbReference type="EMBL" id="QHT24285.1"/>
    </source>
</evidence>
<dbReference type="AlphaFoldDB" id="A0A6C0EA67"/>
<feature type="transmembrane region" description="Helical" evidence="1">
    <location>
        <begin position="49"/>
        <end position="69"/>
    </location>
</feature>
<reference evidence="2" key="1">
    <citation type="journal article" date="2020" name="Nature">
        <title>Giant virus diversity and host interactions through global metagenomics.</title>
        <authorList>
            <person name="Schulz F."/>
            <person name="Roux S."/>
            <person name="Paez-Espino D."/>
            <person name="Jungbluth S."/>
            <person name="Walsh D.A."/>
            <person name="Denef V.J."/>
            <person name="McMahon K.D."/>
            <person name="Konstantinidis K.T."/>
            <person name="Eloe-Fadrosh E.A."/>
            <person name="Kyrpides N.C."/>
            <person name="Woyke T."/>
        </authorList>
    </citation>
    <scope>NUCLEOTIDE SEQUENCE</scope>
    <source>
        <strain evidence="2">GVMAG-M-3300023179-138</strain>
    </source>
</reference>
<keyword evidence="1" id="KW-1133">Transmembrane helix</keyword>
<feature type="transmembrane region" description="Helical" evidence="1">
    <location>
        <begin position="106"/>
        <end position="132"/>
    </location>
</feature>
<organism evidence="2">
    <name type="scientific">viral metagenome</name>
    <dbReference type="NCBI Taxonomy" id="1070528"/>
    <lineage>
        <taxon>unclassified sequences</taxon>
        <taxon>metagenomes</taxon>
        <taxon>organismal metagenomes</taxon>
    </lineage>
</organism>
<feature type="transmembrane region" description="Helical" evidence="1">
    <location>
        <begin position="7"/>
        <end position="29"/>
    </location>
</feature>
<dbReference type="EMBL" id="MN739743">
    <property type="protein sequence ID" value="QHT24285.1"/>
    <property type="molecule type" value="Genomic_DNA"/>
</dbReference>